<sequence>MDFIDSKETIEELINNNKMVLLYFGSNSCNVCNVMKPKVEELLKDYPKIKSYQVDVEKSLEISAAYNIFTIPAVLVFIEGKEIIREARHISMQDIDSKINRFYNMIFEE</sequence>
<keyword evidence="2" id="KW-0676">Redox-active center</keyword>
<comment type="similarity">
    <text evidence="1">Belongs to the thioredoxin family.</text>
</comment>
<dbReference type="SUPFAM" id="SSF52833">
    <property type="entry name" value="Thioredoxin-like"/>
    <property type="match status" value="1"/>
</dbReference>
<proteinExistence type="inferred from homology"/>
<gene>
    <name evidence="4" type="ORF">JK636_21710</name>
</gene>
<evidence type="ECO:0000259" key="3">
    <source>
        <dbReference type="Pfam" id="PF00085"/>
    </source>
</evidence>
<dbReference type="Gene3D" id="3.40.30.10">
    <property type="entry name" value="Glutaredoxin"/>
    <property type="match status" value="1"/>
</dbReference>
<comment type="caution">
    <text evidence="4">The sequence shown here is derived from an EMBL/GenBank/DDBJ whole genome shotgun (WGS) entry which is preliminary data.</text>
</comment>
<dbReference type="RefSeq" id="WP_202751056.1">
    <property type="nucleotide sequence ID" value="NZ_JAESWC010000018.1"/>
</dbReference>
<evidence type="ECO:0000256" key="2">
    <source>
        <dbReference type="ARBA" id="ARBA00023284"/>
    </source>
</evidence>
<protein>
    <submittedName>
        <fullName evidence="4">Thioredoxin family protein</fullName>
    </submittedName>
</protein>
<dbReference type="InterPro" id="IPR013766">
    <property type="entry name" value="Thioredoxin_domain"/>
</dbReference>
<keyword evidence="5" id="KW-1185">Reference proteome</keyword>
<dbReference type="Pfam" id="PF00085">
    <property type="entry name" value="Thioredoxin"/>
    <property type="match status" value="1"/>
</dbReference>
<feature type="domain" description="Thioredoxin" evidence="3">
    <location>
        <begin position="7"/>
        <end position="98"/>
    </location>
</feature>
<dbReference type="PANTHER" id="PTHR45663:SF11">
    <property type="entry name" value="GEO12009P1"/>
    <property type="match status" value="1"/>
</dbReference>
<name>A0ABS1TK44_9CLOT</name>
<organism evidence="4 5">
    <name type="scientific">Clostridium rhizosphaerae</name>
    <dbReference type="NCBI Taxonomy" id="2803861"/>
    <lineage>
        <taxon>Bacteria</taxon>
        <taxon>Bacillati</taxon>
        <taxon>Bacillota</taxon>
        <taxon>Clostridia</taxon>
        <taxon>Eubacteriales</taxon>
        <taxon>Clostridiaceae</taxon>
        <taxon>Clostridium</taxon>
    </lineage>
</organism>
<evidence type="ECO:0000313" key="4">
    <source>
        <dbReference type="EMBL" id="MBL4938333.1"/>
    </source>
</evidence>
<dbReference type="EMBL" id="JAESWC010000018">
    <property type="protein sequence ID" value="MBL4938333.1"/>
    <property type="molecule type" value="Genomic_DNA"/>
</dbReference>
<dbReference type="InterPro" id="IPR036249">
    <property type="entry name" value="Thioredoxin-like_sf"/>
</dbReference>
<accession>A0ABS1TK44</accession>
<dbReference type="CDD" id="cd02947">
    <property type="entry name" value="TRX_family"/>
    <property type="match status" value="1"/>
</dbReference>
<evidence type="ECO:0000313" key="5">
    <source>
        <dbReference type="Proteomes" id="UP000632377"/>
    </source>
</evidence>
<reference evidence="4 5" key="1">
    <citation type="submission" date="2021-01" db="EMBL/GenBank/DDBJ databases">
        <title>Genome public.</title>
        <authorList>
            <person name="Liu C."/>
            <person name="Sun Q."/>
        </authorList>
    </citation>
    <scope>NUCLEOTIDE SEQUENCE [LARGE SCALE GENOMIC DNA]</scope>
    <source>
        <strain evidence="4 5">YIM B02515</strain>
    </source>
</reference>
<dbReference type="PANTHER" id="PTHR45663">
    <property type="entry name" value="GEO12009P1"/>
    <property type="match status" value="1"/>
</dbReference>
<dbReference type="Proteomes" id="UP000632377">
    <property type="component" value="Unassembled WGS sequence"/>
</dbReference>
<evidence type="ECO:0000256" key="1">
    <source>
        <dbReference type="ARBA" id="ARBA00008987"/>
    </source>
</evidence>